<dbReference type="InterPro" id="IPR035897">
    <property type="entry name" value="Toll_tir_struct_dom_sf"/>
</dbReference>
<dbReference type="InterPro" id="IPR000157">
    <property type="entry name" value="TIR_dom"/>
</dbReference>
<feature type="domain" description="TIR" evidence="4">
    <location>
        <begin position="24"/>
        <end position="194"/>
    </location>
</feature>
<dbReference type="InterPro" id="IPR032675">
    <property type="entry name" value="LRR_dom_sf"/>
</dbReference>
<dbReference type="GO" id="GO:0007165">
    <property type="term" value="P:signal transduction"/>
    <property type="evidence" value="ECO:0007669"/>
    <property type="project" value="InterPro"/>
</dbReference>
<dbReference type="SUPFAM" id="SSF52058">
    <property type="entry name" value="L domain-like"/>
    <property type="match status" value="1"/>
</dbReference>
<dbReference type="InterPro" id="IPR002182">
    <property type="entry name" value="NB-ARC"/>
</dbReference>
<dbReference type="PANTHER" id="PTHR11017">
    <property type="entry name" value="LEUCINE-RICH REPEAT-CONTAINING PROTEIN"/>
    <property type="match status" value="1"/>
</dbReference>
<dbReference type="Gene3D" id="3.40.50.10140">
    <property type="entry name" value="Toll/interleukin-1 receptor homology (TIR) domain"/>
    <property type="match status" value="1"/>
</dbReference>
<name>A0A8B8LM57_ABRPR</name>
<reference evidence="5" key="1">
    <citation type="journal article" date="2019" name="Toxins">
        <title>Detection of Abrin-Like and Prepropulchellin-Like Toxin Genes and Transcripts Using Whole Genome Sequencing and Full-Length Transcript Sequencing of Abrus precatorius.</title>
        <authorList>
            <person name="Hovde B.T."/>
            <person name="Daligault H.E."/>
            <person name="Hanschen E.R."/>
            <person name="Kunde Y.A."/>
            <person name="Johnson M.B."/>
            <person name="Starkenburg S.R."/>
            <person name="Johnson S.L."/>
        </authorList>
    </citation>
    <scope>NUCLEOTIDE SEQUENCE [LARGE SCALE GENOMIC DNA]</scope>
</reference>
<evidence type="ECO:0000259" key="4">
    <source>
        <dbReference type="PROSITE" id="PS50104"/>
    </source>
</evidence>
<dbReference type="KEGG" id="aprc:113866737"/>
<dbReference type="AlphaFoldDB" id="A0A8B8LM57"/>
<evidence type="ECO:0000256" key="3">
    <source>
        <dbReference type="ARBA" id="ARBA00023027"/>
    </source>
</evidence>
<dbReference type="InterPro" id="IPR011713">
    <property type="entry name" value="Leu-rich_rpt_3"/>
</dbReference>
<keyword evidence="1" id="KW-0433">Leucine-rich repeat</keyword>
<dbReference type="Gene3D" id="3.80.10.10">
    <property type="entry name" value="Ribonuclease Inhibitor"/>
    <property type="match status" value="2"/>
</dbReference>
<evidence type="ECO:0000256" key="1">
    <source>
        <dbReference type="ARBA" id="ARBA00022614"/>
    </source>
</evidence>
<dbReference type="InterPro" id="IPR042197">
    <property type="entry name" value="Apaf_helical"/>
</dbReference>
<gene>
    <name evidence="6" type="primary">LOC113866737</name>
</gene>
<keyword evidence="2" id="KW-0677">Repeat</keyword>
<proteinExistence type="predicted"/>
<dbReference type="SUPFAM" id="SSF52540">
    <property type="entry name" value="P-loop containing nucleoside triphosphate hydrolases"/>
    <property type="match status" value="1"/>
</dbReference>
<dbReference type="SMART" id="SM00255">
    <property type="entry name" value="TIR"/>
    <property type="match status" value="1"/>
</dbReference>
<dbReference type="GO" id="GO:0006952">
    <property type="term" value="P:defense response"/>
    <property type="evidence" value="ECO:0007669"/>
    <property type="project" value="InterPro"/>
</dbReference>
<evidence type="ECO:0000313" key="5">
    <source>
        <dbReference type="Proteomes" id="UP000694853"/>
    </source>
</evidence>
<dbReference type="PANTHER" id="PTHR11017:SF562">
    <property type="entry name" value="ADP-RIBOSYL CYCLASE_CYCLIC ADP-RIBOSE HYDROLASE"/>
    <property type="match status" value="1"/>
</dbReference>
<dbReference type="Pfam" id="PF07725">
    <property type="entry name" value="LRR_3"/>
    <property type="match status" value="1"/>
</dbReference>
<dbReference type="Pfam" id="PF01582">
    <property type="entry name" value="TIR"/>
    <property type="match status" value="1"/>
</dbReference>
<dbReference type="InterPro" id="IPR027417">
    <property type="entry name" value="P-loop_NTPase"/>
</dbReference>
<protein>
    <submittedName>
        <fullName evidence="6">Disease resistance-like protein DSC1</fullName>
    </submittedName>
</protein>
<dbReference type="Proteomes" id="UP000694853">
    <property type="component" value="Unplaced"/>
</dbReference>
<dbReference type="Gene3D" id="3.40.50.300">
    <property type="entry name" value="P-loop containing nucleotide triphosphate hydrolases"/>
    <property type="match status" value="1"/>
</dbReference>
<dbReference type="GeneID" id="113866737"/>
<dbReference type="GO" id="GO:0043531">
    <property type="term" value="F:ADP binding"/>
    <property type="evidence" value="ECO:0007669"/>
    <property type="project" value="InterPro"/>
</dbReference>
<organism evidence="5 6">
    <name type="scientific">Abrus precatorius</name>
    <name type="common">Indian licorice</name>
    <name type="synonym">Glycine abrus</name>
    <dbReference type="NCBI Taxonomy" id="3816"/>
    <lineage>
        <taxon>Eukaryota</taxon>
        <taxon>Viridiplantae</taxon>
        <taxon>Streptophyta</taxon>
        <taxon>Embryophyta</taxon>
        <taxon>Tracheophyta</taxon>
        <taxon>Spermatophyta</taxon>
        <taxon>Magnoliopsida</taxon>
        <taxon>eudicotyledons</taxon>
        <taxon>Gunneridae</taxon>
        <taxon>Pentapetalae</taxon>
        <taxon>rosids</taxon>
        <taxon>fabids</taxon>
        <taxon>Fabales</taxon>
        <taxon>Fabaceae</taxon>
        <taxon>Papilionoideae</taxon>
        <taxon>50 kb inversion clade</taxon>
        <taxon>NPAAA clade</taxon>
        <taxon>indigoferoid/millettioid clade</taxon>
        <taxon>Abreae</taxon>
        <taxon>Abrus</taxon>
    </lineage>
</organism>
<dbReference type="Gene3D" id="1.10.8.430">
    <property type="entry name" value="Helical domain of apoptotic protease-activating factors"/>
    <property type="match status" value="1"/>
</dbReference>
<dbReference type="SUPFAM" id="SSF52200">
    <property type="entry name" value="Toll/Interleukin receptor TIR domain"/>
    <property type="match status" value="1"/>
</dbReference>
<keyword evidence="5" id="KW-1185">Reference proteome</keyword>
<evidence type="ECO:0000313" key="6">
    <source>
        <dbReference type="RefSeq" id="XP_027357340.1"/>
    </source>
</evidence>
<dbReference type="FunFam" id="3.40.50.10140:FF:000007">
    <property type="entry name" value="Disease resistance protein (TIR-NBS-LRR class)"/>
    <property type="match status" value="1"/>
</dbReference>
<keyword evidence="3" id="KW-0520">NAD</keyword>
<dbReference type="PRINTS" id="PR00364">
    <property type="entry name" value="DISEASERSIST"/>
</dbReference>
<sequence length="1155" mass="131635">MGTKKLSSPFTVEIGTQEMAFSVKKYDVFISFRGEDTRSNFVSHLRNALDRDRIKTYTDEDKLGKGDQVWASLSQAIQDSHVAIVIFSQNYAFSKWCLKELVKILECRKSEGLIVIPVFYEVDPSHIRKFTGIFKEAMAKHEKFFGDRDNESIKEWKDALIEASNICGWDSRTRLYKNEAQIIDKIVEDVLEKLNQRSPIELKVEGLVGIDKICEEVKLLLSRNQKNRLLQNVKVIRIWGMGGIGKTTIAKALFCQLFPQYDSVCFLANVREESKRLGLMSLRGKLLSKLLKKEYEGSDVAESTFYTRRLNDKKVLIVLDDVNSLDQLDVLYRECNYVGPNSKIIITTRDRHLLISASVDEIYDVKMLNLAKSLELFSLHAFKERHPQKGYEDLSRRAVAYAGGVPLALKILGSNLYSRSTQFWDSELSKLMNCTNDRIQSVLQVSYDGLDSLEKKIFLDIAFFFKGENKGDIIRILDACGFGATSGVNVLEDKALITISLSGTIQMHDLIQEMGLNIVREGIENPRKRSRLKDIEEVPDVLGNNKGSNAVEGITLDLSEIEDLQVNADALSMMTNLRILKLYVPFGNRSGKVHWSGVLSKLSDKLRYLEWHGYPLKSLPASFSAKRLVEIHMRHSNLTELWEGVQDVVNLVRINLSKCKQLKNLPDLSKASKLERVDLYGCESLVAVHPSVLSLDKLKILVLDECKNLKSLKSGKHLRSLECICVDGCTSLREFSVSSDLIKWLDLCNTGIETLDSSIERLRNLRTLDVHGLRCGYLPSELCFLKDLRELKICKCRIAIEKENLHVIFDGLAYLKVLHLKDCCNLYELPHNISTLTNLHELRLDGSSVKTLPESIKHLKNLETLSLENCRKLVSIPELPPSVTILEAQNCVSLVKIPTLETLTFEMKGRRKSICFQNCMGLDEPRLHCITEGAYIATYNAVFQSRPVNRSRKSWRRSISYLSENCFLSYCIPGRRVPEEFTYRTTRSSFSINLPSSISDFAGLIFGAVLSPSQLQGTKTRINIWCQCYLGDGRKLACATEWRRRAVNVTGLSCDHVYMWCDTVHFKRIMKIYRTGERQVWFKFFVTSDMGESHELNIQTRECGVYVLLKSKEELESPHCQTSHHTHANHEPDFSDNCSCNCLFEKNILKPLLMD</sequence>
<dbReference type="RefSeq" id="XP_027357340.1">
    <property type="nucleotide sequence ID" value="XM_027501539.1"/>
</dbReference>
<dbReference type="Pfam" id="PF23282">
    <property type="entry name" value="WHD_ROQ1"/>
    <property type="match status" value="1"/>
</dbReference>
<dbReference type="Pfam" id="PF00931">
    <property type="entry name" value="NB-ARC"/>
    <property type="match status" value="1"/>
</dbReference>
<dbReference type="PROSITE" id="PS50104">
    <property type="entry name" value="TIR"/>
    <property type="match status" value="1"/>
</dbReference>
<dbReference type="OrthoDB" id="1424312at2759"/>
<dbReference type="InterPro" id="IPR058192">
    <property type="entry name" value="WHD_ROQ1-like"/>
</dbReference>
<accession>A0A8B8LM57</accession>
<dbReference type="InterPro" id="IPR044974">
    <property type="entry name" value="Disease_R_plants"/>
</dbReference>
<evidence type="ECO:0000256" key="2">
    <source>
        <dbReference type="ARBA" id="ARBA00022737"/>
    </source>
</evidence>
<reference evidence="6" key="2">
    <citation type="submission" date="2025-08" db="UniProtKB">
        <authorList>
            <consortium name="RefSeq"/>
        </authorList>
    </citation>
    <scope>IDENTIFICATION</scope>
    <source>
        <tissue evidence="6">Young leaves</tissue>
    </source>
</reference>